<dbReference type="SUPFAM" id="SSF52540">
    <property type="entry name" value="P-loop containing nucleoside triphosphate hydrolases"/>
    <property type="match status" value="2"/>
</dbReference>
<evidence type="ECO:0000256" key="5">
    <source>
        <dbReference type="SAM" id="SignalP"/>
    </source>
</evidence>
<feature type="compositionally biased region" description="Low complexity" evidence="4">
    <location>
        <begin position="321"/>
        <end position="343"/>
    </location>
</feature>
<feature type="region of interest" description="Disordered" evidence="4">
    <location>
        <begin position="195"/>
        <end position="247"/>
    </location>
</feature>
<accession>A0AAD3HJQ1</accession>
<reference evidence="7 8" key="1">
    <citation type="journal article" date="2021" name="Sci. Rep.">
        <title>Genome sequencing of the multicellular alga Astrephomene provides insights into convergent evolution of germ-soma differentiation.</title>
        <authorList>
            <person name="Yamashita S."/>
            <person name="Yamamoto K."/>
            <person name="Matsuzaki R."/>
            <person name="Suzuki S."/>
            <person name="Yamaguchi H."/>
            <person name="Hirooka S."/>
            <person name="Minakuchi Y."/>
            <person name="Miyagishima S."/>
            <person name="Kawachi M."/>
            <person name="Toyoda A."/>
            <person name="Nozaki H."/>
        </authorList>
    </citation>
    <scope>NUCLEOTIDE SEQUENCE [LARGE SCALE GENOMIC DNA]</scope>
    <source>
        <strain evidence="7 8">NIES-4017</strain>
    </source>
</reference>
<protein>
    <recommendedName>
        <fullName evidence="6">Sulfotransferase domain-containing protein</fullName>
    </recommendedName>
</protein>
<keyword evidence="1" id="KW-0808">Transferase</keyword>
<evidence type="ECO:0000256" key="1">
    <source>
        <dbReference type="ARBA" id="ARBA00022679"/>
    </source>
</evidence>
<name>A0AAD3HJQ1_9CHLO</name>
<dbReference type="Pfam" id="PF00685">
    <property type="entry name" value="Sulfotransfer_1"/>
    <property type="match status" value="1"/>
</dbReference>
<dbReference type="InterPro" id="IPR000863">
    <property type="entry name" value="Sulfotransferase_dom"/>
</dbReference>
<comment type="caution">
    <text evidence="7">The sequence shown here is derived from an EMBL/GenBank/DDBJ whole genome shotgun (WGS) entry which is preliminary data.</text>
</comment>
<keyword evidence="8" id="KW-1185">Reference proteome</keyword>
<evidence type="ECO:0000259" key="6">
    <source>
        <dbReference type="Pfam" id="PF00685"/>
    </source>
</evidence>
<sequence>MTLRAIILLLGISFTITPCLSLSVNFDTPYQELYAPIDYAVVGQQKCGTSSLWNYLREHPDVTWHGGAKESLYFHGDWPGSAFCDNQIEHYLRVGGLMRQLRNRTDLKVGDWSTSHLSCICCPIIFKTINPKIKIIMLLRDPIQRALSRFLEQKELWNGPYHKQAQNHTFASWINQDMSAVRGCIATASIYDTPNVQQQQQQRHHQRLQRRRLQQKQQLKLQTHRRSLHSILDGSSSGSSSSGSTVIKTESGITLTLTPISTTTTSAGPFTHAATATVPTTTDTTTTTTIAAASTTTTTTTGSSYLRGSSSPPTSIPPSQQPSSISSTPAALATSSVNPTAPATASAATPLATSSATIWSAGSAAATSSTDAIAAAAAQSAAADAGASGVFASSSSGSGSVAASSAASASSSAPSASSASFAGWGAGMPLARWMEAQCLSRSNIVGWSAYDIFVENYLAYIPPEQLLVLYTEEFAENPLATVRKVESFLGVQPATYTQKTLSTVFNMRGCYNWNCARHRSALNPNSSSSSSHIQQPHNQAAAAAVEGAAAASLSATSPPPPPDPSIARIDPQLMARLTAFYRPYVQRLFRLADMGAIPPPPSSWRTTYA</sequence>
<feature type="region of interest" description="Disordered" evidence="4">
    <location>
        <begin position="292"/>
        <end position="343"/>
    </location>
</feature>
<feature type="domain" description="Sulfotransferase" evidence="6">
    <location>
        <begin position="38"/>
        <end position="164"/>
    </location>
</feature>
<feature type="signal peptide" evidence="5">
    <location>
        <begin position="1"/>
        <end position="21"/>
    </location>
</feature>
<evidence type="ECO:0000256" key="3">
    <source>
        <dbReference type="PIRSR" id="PIRSR637359-2"/>
    </source>
</evidence>
<organism evidence="7 8">
    <name type="scientific">Astrephomene gubernaculifera</name>
    <dbReference type="NCBI Taxonomy" id="47775"/>
    <lineage>
        <taxon>Eukaryota</taxon>
        <taxon>Viridiplantae</taxon>
        <taxon>Chlorophyta</taxon>
        <taxon>core chlorophytes</taxon>
        <taxon>Chlorophyceae</taxon>
        <taxon>CS clade</taxon>
        <taxon>Chlamydomonadales</taxon>
        <taxon>Astrephomenaceae</taxon>
        <taxon>Astrephomene</taxon>
    </lineage>
</organism>
<dbReference type="Gene3D" id="3.40.50.300">
    <property type="entry name" value="P-loop containing nucleotide triphosphate hydrolases"/>
    <property type="match status" value="2"/>
</dbReference>
<evidence type="ECO:0000313" key="7">
    <source>
        <dbReference type="EMBL" id="GFR42860.1"/>
    </source>
</evidence>
<feature type="chain" id="PRO_5042170704" description="Sulfotransferase domain-containing protein" evidence="5">
    <location>
        <begin position="22"/>
        <end position="609"/>
    </location>
</feature>
<evidence type="ECO:0000256" key="2">
    <source>
        <dbReference type="ARBA" id="ARBA00023180"/>
    </source>
</evidence>
<keyword evidence="5" id="KW-0732">Signal</keyword>
<proteinExistence type="predicted"/>
<gene>
    <name evidence="7" type="ORF">Agub_g3851</name>
</gene>
<dbReference type="InterPro" id="IPR037359">
    <property type="entry name" value="NST/OST"/>
</dbReference>
<keyword evidence="2" id="KW-0325">Glycoprotein</keyword>
<dbReference type="InterPro" id="IPR027417">
    <property type="entry name" value="P-loop_NTPase"/>
</dbReference>
<dbReference type="AlphaFoldDB" id="A0AAD3HJQ1"/>
<feature type="binding site" evidence="3">
    <location>
        <position position="511"/>
    </location>
    <ligand>
        <name>3'-phosphoadenylyl sulfate</name>
        <dbReference type="ChEBI" id="CHEBI:58339"/>
    </ligand>
</feature>
<dbReference type="PANTHER" id="PTHR10605:SF56">
    <property type="entry name" value="BIFUNCTIONAL HEPARAN SULFATE N-DEACETYLASE_N-SULFOTRANSFERASE"/>
    <property type="match status" value="1"/>
</dbReference>
<dbReference type="Proteomes" id="UP001054857">
    <property type="component" value="Unassembled WGS sequence"/>
</dbReference>
<feature type="compositionally biased region" description="Low complexity" evidence="4">
    <location>
        <begin position="234"/>
        <end position="244"/>
    </location>
</feature>
<dbReference type="PANTHER" id="PTHR10605">
    <property type="entry name" value="HEPARAN SULFATE SULFOTRANSFERASE"/>
    <property type="match status" value="1"/>
</dbReference>
<dbReference type="EMBL" id="BMAR01000004">
    <property type="protein sequence ID" value="GFR42860.1"/>
    <property type="molecule type" value="Genomic_DNA"/>
</dbReference>
<feature type="compositionally biased region" description="Low complexity" evidence="4">
    <location>
        <begin position="292"/>
        <end position="301"/>
    </location>
</feature>
<evidence type="ECO:0000313" key="8">
    <source>
        <dbReference type="Proteomes" id="UP001054857"/>
    </source>
</evidence>
<dbReference type="GO" id="GO:0008146">
    <property type="term" value="F:sulfotransferase activity"/>
    <property type="evidence" value="ECO:0007669"/>
    <property type="project" value="InterPro"/>
</dbReference>
<feature type="compositionally biased region" description="Basic residues" evidence="4">
    <location>
        <begin position="202"/>
        <end position="214"/>
    </location>
</feature>
<evidence type="ECO:0000256" key="4">
    <source>
        <dbReference type="SAM" id="MobiDB-lite"/>
    </source>
</evidence>